<dbReference type="OrthoDB" id="1725934at2759"/>
<dbReference type="PANTHER" id="PTHR12352:SF24">
    <property type="entry name" value="THYROGLOBULIN TYPE-1 DOMAIN-CONTAINING PROTEIN"/>
    <property type="match status" value="1"/>
</dbReference>
<keyword evidence="3" id="KW-0677">Repeat</keyword>
<comment type="caution">
    <text evidence="5">Lacks conserved residue(s) required for the propagation of feature annotation.</text>
</comment>
<dbReference type="RefSeq" id="XP_026483785.2">
    <property type="nucleotide sequence ID" value="XM_026628000.2"/>
</dbReference>
<keyword evidence="2" id="KW-0964">Secreted</keyword>
<comment type="subcellular location">
    <subcellularLocation>
        <location evidence="1">Secreted</location>
    </subcellularLocation>
</comment>
<dbReference type="PANTHER" id="PTHR12352">
    <property type="entry name" value="SECRETED MODULAR CALCIUM-BINDING PROTEIN"/>
    <property type="match status" value="1"/>
</dbReference>
<evidence type="ECO:0000256" key="1">
    <source>
        <dbReference type="ARBA" id="ARBA00004613"/>
    </source>
</evidence>
<dbReference type="PROSITE" id="PS51162">
    <property type="entry name" value="THYROGLOBULIN_1_2"/>
    <property type="match status" value="2"/>
</dbReference>
<dbReference type="GeneID" id="113391877"/>
<dbReference type="Gene3D" id="4.10.800.10">
    <property type="entry name" value="Thyroglobulin type-1"/>
    <property type="match status" value="2"/>
</dbReference>
<evidence type="ECO:0000259" key="7">
    <source>
        <dbReference type="PROSITE" id="PS51162"/>
    </source>
</evidence>
<dbReference type="SMART" id="SM00211">
    <property type="entry name" value="TY"/>
    <property type="match status" value="3"/>
</dbReference>
<keyword evidence="4 5" id="KW-1015">Disulfide bond</keyword>
<evidence type="ECO:0000256" key="2">
    <source>
        <dbReference type="ARBA" id="ARBA00022525"/>
    </source>
</evidence>
<evidence type="ECO:0000256" key="5">
    <source>
        <dbReference type="PROSITE-ProRule" id="PRU00500"/>
    </source>
</evidence>
<protein>
    <submittedName>
        <fullName evidence="9">Uncharacterized protein LOC113391877</fullName>
    </submittedName>
</protein>
<dbReference type="GO" id="GO:0005615">
    <property type="term" value="C:extracellular space"/>
    <property type="evidence" value="ECO:0007669"/>
    <property type="project" value="TreeGrafter"/>
</dbReference>
<organism evidence="8 9">
    <name type="scientific">Vanessa tameamea</name>
    <name type="common">Kamehameha butterfly</name>
    <dbReference type="NCBI Taxonomy" id="334116"/>
    <lineage>
        <taxon>Eukaryota</taxon>
        <taxon>Metazoa</taxon>
        <taxon>Ecdysozoa</taxon>
        <taxon>Arthropoda</taxon>
        <taxon>Hexapoda</taxon>
        <taxon>Insecta</taxon>
        <taxon>Pterygota</taxon>
        <taxon>Neoptera</taxon>
        <taxon>Endopterygota</taxon>
        <taxon>Lepidoptera</taxon>
        <taxon>Glossata</taxon>
        <taxon>Ditrysia</taxon>
        <taxon>Papilionoidea</taxon>
        <taxon>Nymphalidae</taxon>
        <taxon>Nymphalinae</taxon>
        <taxon>Vanessa</taxon>
    </lineage>
</organism>
<dbReference type="InterPro" id="IPR051950">
    <property type="entry name" value="Dev_reg/Prot_inhib"/>
</dbReference>
<keyword evidence="8" id="KW-1185">Reference proteome</keyword>
<evidence type="ECO:0000313" key="9">
    <source>
        <dbReference type="RefSeq" id="XP_026483785.2"/>
    </source>
</evidence>
<feature type="chain" id="PRO_5046528609" evidence="6">
    <location>
        <begin position="22"/>
        <end position="416"/>
    </location>
</feature>
<name>A0A8B8HGY8_VANTA</name>
<dbReference type="SUPFAM" id="SSF57610">
    <property type="entry name" value="Thyroglobulin type-1 domain"/>
    <property type="match status" value="3"/>
</dbReference>
<accession>A0A8B8HGY8</accession>
<feature type="disulfide bond" evidence="5">
    <location>
        <begin position="388"/>
        <end position="408"/>
    </location>
</feature>
<dbReference type="Pfam" id="PF00086">
    <property type="entry name" value="Thyroglobulin_1"/>
    <property type="match status" value="3"/>
</dbReference>
<dbReference type="InterPro" id="IPR036857">
    <property type="entry name" value="Thyroglobulin_1_sf"/>
</dbReference>
<evidence type="ECO:0000256" key="3">
    <source>
        <dbReference type="ARBA" id="ARBA00022737"/>
    </source>
</evidence>
<reference evidence="9" key="1">
    <citation type="submission" date="2025-08" db="UniProtKB">
        <authorList>
            <consortium name="RefSeq"/>
        </authorList>
    </citation>
    <scope>IDENTIFICATION</scope>
    <source>
        <tissue evidence="9">Whole body</tissue>
    </source>
</reference>
<dbReference type="GO" id="GO:0005604">
    <property type="term" value="C:basement membrane"/>
    <property type="evidence" value="ECO:0007669"/>
    <property type="project" value="TreeGrafter"/>
</dbReference>
<evidence type="ECO:0000256" key="4">
    <source>
        <dbReference type="ARBA" id="ARBA00023157"/>
    </source>
</evidence>
<feature type="domain" description="Thyroglobulin type-1" evidence="7">
    <location>
        <begin position="181"/>
        <end position="252"/>
    </location>
</feature>
<evidence type="ECO:0000256" key="6">
    <source>
        <dbReference type="SAM" id="SignalP"/>
    </source>
</evidence>
<proteinExistence type="predicted"/>
<dbReference type="GO" id="GO:0007160">
    <property type="term" value="P:cell-matrix adhesion"/>
    <property type="evidence" value="ECO:0007669"/>
    <property type="project" value="TreeGrafter"/>
</dbReference>
<dbReference type="AlphaFoldDB" id="A0A8B8HGY8"/>
<dbReference type="InterPro" id="IPR000716">
    <property type="entry name" value="Thyroglobulin_1"/>
</dbReference>
<feature type="signal peptide" evidence="6">
    <location>
        <begin position="1"/>
        <end position="21"/>
    </location>
</feature>
<gene>
    <name evidence="9" type="primary">LOC113391877</name>
</gene>
<feature type="domain" description="Thyroglobulin type-1" evidence="7">
    <location>
        <begin position="351"/>
        <end position="408"/>
    </location>
</feature>
<sequence>MAAKNVLLFICFMLCSIYVNCDILCEQGFCKEHLNGDNACSTPAPECDMNNATHSGLWLPSPTICNCCSFCLPLYKLGQPCSLGGSGNGITIGRCGDGLTCDNSTRTCIRMKTKCHDAQDDYDARHARGETGAFENRPSCDEKGKFTSFHCVPSQTCFCQSEEGERLFGEVEYTGLFMNMPCRCSQMAYKIQTLIAKDLPYPVFGMRCTADGNFNPVQCIDNRCYCVNTITGERIAGPSVDLNTTHISELPCYDEKLDLFPKTADSEPPYEYTMPCFDTVQERKDLIVKSIEEGFNVEYFSTFGSISCLPDGTFGRMSINSNGSKICVDERGEKLGNYEAPANTPQFNDMDCKCAHSTNVMTLSNEPPRCCKNGNFRPIQCHSGKCRCVDSDGRQVGRESSDVTRLTCYTQDWRNC</sequence>
<evidence type="ECO:0000313" key="8">
    <source>
        <dbReference type="Proteomes" id="UP001652626"/>
    </source>
</evidence>
<dbReference type="Proteomes" id="UP001652626">
    <property type="component" value="Chromosome 28"/>
</dbReference>
<keyword evidence="6" id="KW-0732">Signal</keyword>
<dbReference type="OMA" id="EHPTCQP"/>